<evidence type="ECO:0000256" key="2">
    <source>
        <dbReference type="ARBA" id="ARBA00007362"/>
    </source>
</evidence>
<name>A0A136Q682_9FIRM</name>
<feature type="transmembrane region" description="Helical" evidence="7">
    <location>
        <begin position="88"/>
        <end position="110"/>
    </location>
</feature>
<comment type="similarity">
    <text evidence="2">Belongs to the EamA transporter family.</text>
</comment>
<keyword evidence="5 7" id="KW-1133">Transmembrane helix</keyword>
<dbReference type="PANTHER" id="PTHR32322:SF18">
    <property type="entry name" value="S-ADENOSYLMETHIONINE_S-ADENOSYLHOMOCYSTEINE TRANSPORTER"/>
    <property type="match status" value="1"/>
</dbReference>
<feature type="transmembrane region" description="Helical" evidence="7">
    <location>
        <begin position="61"/>
        <end position="82"/>
    </location>
</feature>
<organism evidence="9 10">
    <name type="scientific">Christensenella minuta</name>
    <dbReference type="NCBI Taxonomy" id="626937"/>
    <lineage>
        <taxon>Bacteria</taxon>
        <taxon>Bacillati</taxon>
        <taxon>Bacillota</taxon>
        <taxon>Clostridia</taxon>
        <taxon>Christensenellales</taxon>
        <taxon>Christensenellaceae</taxon>
        <taxon>Christensenella</taxon>
    </lineage>
</organism>
<dbReference type="GO" id="GO:0005886">
    <property type="term" value="C:plasma membrane"/>
    <property type="evidence" value="ECO:0007669"/>
    <property type="project" value="UniProtKB-SubCell"/>
</dbReference>
<dbReference type="EMBL" id="LSZW01000047">
    <property type="protein sequence ID" value="KXK66139.1"/>
    <property type="molecule type" value="Genomic_DNA"/>
</dbReference>
<dbReference type="Proteomes" id="UP000070366">
    <property type="component" value="Unassembled WGS sequence"/>
</dbReference>
<evidence type="ECO:0000256" key="7">
    <source>
        <dbReference type="SAM" id="Phobius"/>
    </source>
</evidence>
<evidence type="ECO:0000259" key="8">
    <source>
        <dbReference type="Pfam" id="PF00892"/>
    </source>
</evidence>
<feature type="transmembrane region" description="Helical" evidence="7">
    <location>
        <begin position="172"/>
        <end position="192"/>
    </location>
</feature>
<evidence type="ECO:0000256" key="5">
    <source>
        <dbReference type="ARBA" id="ARBA00022989"/>
    </source>
</evidence>
<comment type="subcellular location">
    <subcellularLocation>
        <location evidence="1">Cell membrane</location>
        <topology evidence="1">Multi-pass membrane protein</topology>
    </subcellularLocation>
</comment>
<dbReference type="PANTHER" id="PTHR32322">
    <property type="entry name" value="INNER MEMBRANE TRANSPORTER"/>
    <property type="match status" value="1"/>
</dbReference>
<dbReference type="STRING" id="626937.HMPREF3293_00875"/>
<feature type="transmembrane region" description="Helical" evidence="7">
    <location>
        <begin position="142"/>
        <end position="160"/>
    </location>
</feature>
<evidence type="ECO:0000256" key="3">
    <source>
        <dbReference type="ARBA" id="ARBA00022475"/>
    </source>
</evidence>
<feature type="domain" description="EamA" evidence="8">
    <location>
        <begin position="2"/>
        <end position="133"/>
    </location>
</feature>
<reference evidence="10" key="1">
    <citation type="submission" date="2016-02" db="EMBL/GenBank/DDBJ databases">
        <authorList>
            <person name="Mitreva M."/>
            <person name="Pepin K.H."/>
            <person name="Mihindukulasuriya K.A."/>
            <person name="Fulton R."/>
            <person name="Fronick C."/>
            <person name="O'Laughlin M."/>
            <person name="Miner T."/>
            <person name="Herter B."/>
            <person name="Rosa B.A."/>
            <person name="Cordes M."/>
            <person name="Tomlinson C."/>
            <person name="Wollam A."/>
            <person name="Palsikar V.B."/>
            <person name="Mardis E.R."/>
            <person name="Wilson R.K."/>
        </authorList>
    </citation>
    <scope>NUCLEOTIDE SEQUENCE [LARGE SCALE GENOMIC DNA]</scope>
    <source>
        <strain evidence="10">DSM 22607</strain>
    </source>
</reference>
<evidence type="ECO:0000313" key="10">
    <source>
        <dbReference type="Proteomes" id="UP000070366"/>
    </source>
</evidence>
<protein>
    <submittedName>
        <fullName evidence="9">Putative membrane protein</fullName>
    </submittedName>
</protein>
<feature type="transmembrane region" description="Helical" evidence="7">
    <location>
        <begin position="32"/>
        <end position="49"/>
    </location>
</feature>
<dbReference type="InterPro" id="IPR000620">
    <property type="entry name" value="EamA_dom"/>
</dbReference>
<dbReference type="AlphaFoldDB" id="A0A136Q682"/>
<keyword evidence="6 7" id="KW-0472">Membrane</keyword>
<accession>A0A136Q682</accession>
<feature type="domain" description="EamA" evidence="8">
    <location>
        <begin position="143"/>
        <end position="293"/>
    </location>
</feature>
<evidence type="ECO:0000256" key="4">
    <source>
        <dbReference type="ARBA" id="ARBA00022692"/>
    </source>
</evidence>
<dbReference type="InterPro" id="IPR037185">
    <property type="entry name" value="EmrE-like"/>
</dbReference>
<evidence type="ECO:0000256" key="6">
    <source>
        <dbReference type="ARBA" id="ARBA00023136"/>
    </source>
</evidence>
<feature type="transmembrane region" description="Helical" evidence="7">
    <location>
        <begin position="256"/>
        <end position="274"/>
    </location>
</feature>
<proteinExistence type="inferred from homology"/>
<dbReference type="PATRIC" id="fig|626937.4.peg.860"/>
<dbReference type="SUPFAM" id="SSF103481">
    <property type="entry name" value="Multidrug resistance efflux transporter EmrE"/>
    <property type="match status" value="2"/>
</dbReference>
<dbReference type="Pfam" id="PF00892">
    <property type="entry name" value="EamA"/>
    <property type="match status" value="2"/>
</dbReference>
<sequence length="318" mass="34145">MYIVISTILFSTMEIALKEIAGDFNPMQLTMTRFLAGGIFLIPFAVNTMKKRGVRIEVKDLRFFALLGFLGVAVSMTFYQLAITDTNASVVAVLFSCNPAFVMVFAALLLHEAVRRRNVAAIILEIIGIIVIINPFHVQIGVSGIVFTLLSVLTFALYGVLGKRKCAKYGGVAVTCMSFLFGAFELLAFAGISHIPAFAATMAGNGLGVFADIPFFTGYSMENIGFVLYIFIGITGAGFASYFTAMEKTSANSTSLIFFFKPVLATVLTFFILHEVIPCNMVAGIVLILAGSMANILPGLIESRKAKNRIGAGAGAET</sequence>
<feature type="transmembrane region" description="Helical" evidence="7">
    <location>
        <begin position="224"/>
        <end position="244"/>
    </location>
</feature>
<dbReference type="InterPro" id="IPR050638">
    <property type="entry name" value="AA-Vitamin_Transporters"/>
</dbReference>
<gene>
    <name evidence="9" type="ORF">HMPREF3293_00875</name>
</gene>
<dbReference type="Gene3D" id="1.10.3730.20">
    <property type="match status" value="1"/>
</dbReference>
<evidence type="ECO:0000256" key="1">
    <source>
        <dbReference type="ARBA" id="ARBA00004651"/>
    </source>
</evidence>
<keyword evidence="4 7" id="KW-0812">Transmembrane</keyword>
<keyword evidence="10" id="KW-1185">Reference proteome</keyword>
<feature type="transmembrane region" description="Helical" evidence="7">
    <location>
        <begin position="280"/>
        <end position="301"/>
    </location>
</feature>
<keyword evidence="3" id="KW-1003">Cell membrane</keyword>
<evidence type="ECO:0000313" key="9">
    <source>
        <dbReference type="EMBL" id="KXK66139.1"/>
    </source>
</evidence>
<comment type="caution">
    <text evidence="9">The sequence shown here is derived from an EMBL/GenBank/DDBJ whole genome shotgun (WGS) entry which is preliminary data.</text>
</comment>
<feature type="transmembrane region" description="Helical" evidence="7">
    <location>
        <begin position="119"/>
        <end position="136"/>
    </location>
</feature>